<keyword evidence="3" id="KW-0813">Transport</keyword>
<proteinExistence type="inferred from homology"/>
<evidence type="ECO:0000256" key="6">
    <source>
        <dbReference type="ARBA" id="ARBA00022692"/>
    </source>
</evidence>
<evidence type="ECO:0000313" key="12">
    <source>
        <dbReference type="Proteomes" id="UP000248598"/>
    </source>
</evidence>
<evidence type="ECO:0000256" key="8">
    <source>
        <dbReference type="ARBA" id="ARBA00023136"/>
    </source>
</evidence>
<dbReference type="InterPro" id="IPR036259">
    <property type="entry name" value="MFS_trans_sf"/>
</dbReference>
<keyword evidence="8 9" id="KW-0472">Membrane</keyword>
<dbReference type="PANTHER" id="PTHR42718">
    <property type="entry name" value="MAJOR FACILITATOR SUPERFAMILY MULTIDRUG TRANSPORTER MFSC"/>
    <property type="match status" value="1"/>
</dbReference>
<evidence type="ECO:0000256" key="5">
    <source>
        <dbReference type="ARBA" id="ARBA00022519"/>
    </source>
</evidence>
<feature type="transmembrane region" description="Helical" evidence="9">
    <location>
        <begin position="115"/>
        <end position="132"/>
    </location>
</feature>
<comment type="similarity">
    <text evidence="2">Belongs to the major facilitator superfamily. EmrB family.</text>
</comment>
<sequence length="508" mass="55688">MTAQPKYLSGLPLVLLTAALALSVFMEVLDTTIANVALPHISGDLGAATSQGTWVITSFAVANAISVPLTGWVARRFGEVRLFLTAVLMFVITSWLCGIAPNLPLLILFRTLQGLFTGPLIPLSQSLLLAAYPPHRRHLALAFWGMTVITAPILGPIIGGYISDRIHWGWIFFINIPIGAFAFLLSRHYLRGRETETVKNPIDTVGLILMVLGVGSLQFVLDHGREVDWFSSNVIVTASVIAFVALSYFIIWELGRDNPIVDLTLFKDRNFTVGTLCLSLAFFLYMGTVMLLPMLLQTQLGYTATWSGLAVAPVGIMPVLLAPIIGKLGDRLDMRWVVTFSFIMYAICFWWRSELTAQIHFWGIVLPQFFLGFAMGTFFLPLSAITLAGMEGHQVASAGSLSNFCRVLAGAMGSSLAITLWEKREAFHHVRLTEHFTPYSPQATMLQQMQAAGMTEAQSYGMAAMQITQQGFILSAAELFYVSAGLFLFLIALVWQAKPPFGAPTGGH</sequence>
<gene>
    <name evidence="11" type="primary">emrB_1</name>
    <name evidence="11" type="ORF">NCTC10529_00616</name>
</gene>
<feature type="domain" description="Major facilitator superfamily (MFS) profile" evidence="10">
    <location>
        <begin position="16"/>
        <end position="502"/>
    </location>
</feature>
<feature type="transmembrane region" description="Helical" evidence="9">
    <location>
        <begin position="472"/>
        <end position="495"/>
    </location>
</feature>
<dbReference type="GO" id="GO:0022857">
    <property type="term" value="F:transmembrane transporter activity"/>
    <property type="evidence" value="ECO:0007669"/>
    <property type="project" value="InterPro"/>
</dbReference>
<feature type="transmembrane region" description="Helical" evidence="9">
    <location>
        <begin position="86"/>
        <end position="109"/>
    </location>
</feature>
<evidence type="ECO:0000256" key="1">
    <source>
        <dbReference type="ARBA" id="ARBA00004429"/>
    </source>
</evidence>
<dbReference type="Gene3D" id="1.20.1250.20">
    <property type="entry name" value="MFS general substrate transporter like domains"/>
    <property type="match status" value="1"/>
</dbReference>
<comment type="subcellular location">
    <subcellularLocation>
        <location evidence="1">Cell inner membrane</location>
        <topology evidence="1">Multi-pass membrane protein</topology>
    </subcellularLocation>
</comment>
<dbReference type="CDD" id="cd17503">
    <property type="entry name" value="MFS_LmrB_MDR_like"/>
    <property type="match status" value="1"/>
</dbReference>
<dbReference type="AlphaFoldDB" id="A0AAX2J240"/>
<dbReference type="FunFam" id="1.20.1720.10:FF:000002">
    <property type="entry name" value="Multidrug resistance protein B"/>
    <property type="match status" value="1"/>
</dbReference>
<evidence type="ECO:0000256" key="2">
    <source>
        <dbReference type="ARBA" id="ARBA00008537"/>
    </source>
</evidence>
<dbReference type="Proteomes" id="UP000248598">
    <property type="component" value="Chromosome 1"/>
</dbReference>
<dbReference type="PANTHER" id="PTHR42718:SF9">
    <property type="entry name" value="MAJOR FACILITATOR SUPERFAMILY MULTIDRUG TRANSPORTER MFSC"/>
    <property type="match status" value="1"/>
</dbReference>
<feature type="transmembrane region" description="Helical" evidence="9">
    <location>
        <begin position="139"/>
        <end position="162"/>
    </location>
</feature>
<evidence type="ECO:0000256" key="9">
    <source>
        <dbReference type="SAM" id="Phobius"/>
    </source>
</evidence>
<dbReference type="SUPFAM" id="SSF103473">
    <property type="entry name" value="MFS general substrate transporter"/>
    <property type="match status" value="1"/>
</dbReference>
<dbReference type="InterPro" id="IPR020846">
    <property type="entry name" value="MFS_dom"/>
</dbReference>
<organism evidence="11 12">
    <name type="scientific">Kingella kingae</name>
    <dbReference type="NCBI Taxonomy" id="504"/>
    <lineage>
        <taxon>Bacteria</taxon>
        <taxon>Pseudomonadati</taxon>
        <taxon>Pseudomonadota</taxon>
        <taxon>Betaproteobacteria</taxon>
        <taxon>Neisseriales</taxon>
        <taxon>Neisseriaceae</taxon>
        <taxon>Kingella</taxon>
    </lineage>
</organism>
<dbReference type="RefSeq" id="WP_003788839.1">
    <property type="nucleotide sequence ID" value="NZ_CP091518.1"/>
</dbReference>
<keyword evidence="6 9" id="KW-0812">Transmembrane</keyword>
<dbReference type="GO" id="GO:0005886">
    <property type="term" value="C:plasma membrane"/>
    <property type="evidence" value="ECO:0007669"/>
    <property type="project" value="UniProtKB-SubCell"/>
</dbReference>
<reference evidence="11 12" key="1">
    <citation type="submission" date="2018-06" db="EMBL/GenBank/DDBJ databases">
        <authorList>
            <consortium name="Pathogen Informatics"/>
            <person name="Doyle S."/>
        </authorList>
    </citation>
    <scope>NUCLEOTIDE SEQUENCE [LARGE SCALE GENOMIC DNA]</scope>
    <source>
        <strain evidence="11 12">NCTC10529</strain>
    </source>
</reference>
<feature type="transmembrane region" description="Helical" evidence="9">
    <location>
        <begin position="271"/>
        <end position="292"/>
    </location>
</feature>
<feature type="transmembrane region" description="Helical" evidence="9">
    <location>
        <begin position="304"/>
        <end position="324"/>
    </location>
</feature>
<feature type="transmembrane region" description="Helical" evidence="9">
    <location>
        <begin position="202"/>
        <end position="221"/>
    </location>
</feature>
<feature type="transmembrane region" description="Helical" evidence="9">
    <location>
        <begin position="336"/>
        <end position="353"/>
    </location>
</feature>
<name>A0AAX2J240_KINKI</name>
<keyword evidence="5" id="KW-0997">Cell inner membrane</keyword>
<dbReference type="InterPro" id="IPR004638">
    <property type="entry name" value="EmrB-like"/>
</dbReference>
<evidence type="ECO:0000313" key="11">
    <source>
        <dbReference type="EMBL" id="SQH24436.1"/>
    </source>
</evidence>
<feature type="transmembrane region" description="Helical" evidence="9">
    <location>
        <begin position="233"/>
        <end position="251"/>
    </location>
</feature>
<dbReference type="Gene3D" id="1.20.1720.10">
    <property type="entry name" value="Multidrug resistance protein D"/>
    <property type="match status" value="1"/>
</dbReference>
<dbReference type="PROSITE" id="PS50850">
    <property type="entry name" value="MFS"/>
    <property type="match status" value="1"/>
</dbReference>
<dbReference type="GO" id="GO:1990961">
    <property type="term" value="P:xenobiotic detoxification by transmembrane export across the plasma membrane"/>
    <property type="evidence" value="ECO:0007669"/>
    <property type="project" value="UniProtKB-ARBA"/>
</dbReference>
<protein>
    <submittedName>
        <fullName evidence="11">Multidrug resistance protein B</fullName>
    </submittedName>
</protein>
<evidence type="ECO:0000256" key="4">
    <source>
        <dbReference type="ARBA" id="ARBA00022475"/>
    </source>
</evidence>
<accession>A0AAX2J240</accession>
<feature type="transmembrane region" description="Helical" evidence="9">
    <location>
        <begin position="54"/>
        <end position="74"/>
    </location>
</feature>
<keyword evidence="4" id="KW-1003">Cell membrane</keyword>
<dbReference type="NCBIfam" id="TIGR00711">
    <property type="entry name" value="efflux_EmrB"/>
    <property type="match status" value="1"/>
</dbReference>
<feature type="transmembrane region" description="Helical" evidence="9">
    <location>
        <begin position="168"/>
        <end position="190"/>
    </location>
</feature>
<dbReference type="GeneID" id="93261927"/>
<dbReference type="EMBL" id="LS483426">
    <property type="protein sequence ID" value="SQH24436.1"/>
    <property type="molecule type" value="Genomic_DNA"/>
</dbReference>
<dbReference type="GO" id="GO:0015721">
    <property type="term" value="P:bile acid and bile salt transport"/>
    <property type="evidence" value="ECO:0007669"/>
    <property type="project" value="UniProtKB-ARBA"/>
</dbReference>
<evidence type="ECO:0000256" key="7">
    <source>
        <dbReference type="ARBA" id="ARBA00022989"/>
    </source>
</evidence>
<dbReference type="InterPro" id="IPR011701">
    <property type="entry name" value="MFS"/>
</dbReference>
<keyword evidence="7 9" id="KW-1133">Transmembrane helix</keyword>
<evidence type="ECO:0000259" key="10">
    <source>
        <dbReference type="PROSITE" id="PS50850"/>
    </source>
</evidence>
<feature type="transmembrane region" description="Helical" evidence="9">
    <location>
        <begin position="359"/>
        <end position="380"/>
    </location>
</feature>
<evidence type="ECO:0000256" key="3">
    <source>
        <dbReference type="ARBA" id="ARBA00022448"/>
    </source>
</evidence>
<dbReference type="Pfam" id="PF07690">
    <property type="entry name" value="MFS_1"/>
    <property type="match status" value="1"/>
</dbReference>